<sequence length="80" mass="9442">MVCRCKYGQVFKTLRKLRNFLITDQSYRSIPIDPRSNQTLARQTKAGVMRWWLTGQYQIQLVQSQLCHQLLKLAIMADKL</sequence>
<organism evidence="1 2">
    <name type="scientific">Comamonas aquatica DA1877</name>
    <dbReference type="NCBI Taxonomy" id="1457173"/>
    <lineage>
        <taxon>Bacteria</taxon>
        <taxon>Pseudomonadati</taxon>
        <taxon>Pseudomonadota</taxon>
        <taxon>Betaproteobacteria</taxon>
        <taxon>Burkholderiales</taxon>
        <taxon>Comamonadaceae</taxon>
        <taxon>Comamonas</taxon>
    </lineage>
</organism>
<dbReference type="Proteomes" id="UP000020766">
    <property type="component" value="Unassembled WGS sequence"/>
</dbReference>
<dbReference type="AlphaFoldDB" id="A0A014Q6X7"/>
<gene>
    <name evidence="1" type="ORF">AX13_08885</name>
</gene>
<accession>A0A014Q6X7</accession>
<proteinExistence type="predicted"/>
<evidence type="ECO:0000313" key="2">
    <source>
        <dbReference type="Proteomes" id="UP000020766"/>
    </source>
</evidence>
<comment type="caution">
    <text evidence="1">The sequence shown here is derived from an EMBL/GenBank/DDBJ whole genome shotgun (WGS) entry which is preliminary data.</text>
</comment>
<protein>
    <submittedName>
        <fullName evidence="1">Uncharacterized protein</fullName>
    </submittedName>
</protein>
<reference evidence="1 2" key="1">
    <citation type="submission" date="2014-01" db="EMBL/GenBank/DDBJ databases">
        <title>Interspecies Systems Biology Uncovers Metabolites Affecting C. elegans Gene Expression and Life History Traits.</title>
        <authorList>
            <person name="Watson E."/>
            <person name="Macneil L.T."/>
            <person name="Ritter A.D."/>
            <person name="Yilmaz L.S."/>
            <person name="Rosebrock A.P."/>
            <person name="Caudy A.A."/>
            <person name="Walhout A.J."/>
        </authorList>
    </citation>
    <scope>NUCLEOTIDE SEQUENCE [LARGE SCALE GENOMIC DNA]</scope>
    <source>
        <strain evidence="1 2">DA1877</strain>
    </source>
</reference>
<name>A0A014Q6X7_9BURK</name>
<evidence type="ECO:0000313" key="1">
    <source>
        <dbReference type="EMBL" id="EXU78957.1"/>
    </source>
</evidence>
<keyword evidence="2" id="KW-1185">Reference proteome</keyword>
<dbReference type="EMBL" id="JBOK01000023">
    <property type="protein sequence ID" value="EXU78957.1"/>
    <property type="molecule type" value="Genomic_DNA"/>
</dbReference>